<evidence type="ECO:0000313" key="3">
    <source>
        <dbReference type="Proteomes" id="UP000294901"/>
    </source>
</evidence>
<protein>
    <submittedName>
        <fullName evidence="2">Uncharacterized protein</fullName>
    </submittedName>
</protein>
<name>A0A4R6JM91_9ACTN</name>
<dbReference type="EMBL" id="SNWR01000001">
    <property type="protein sequence ID" value="TDO36451.1"/>
    <property type="molecule type" value="Genomic_DNA"/>
</dbReference>
<feature type="compositionally biased region" description="Acidic residues" evidence="1">
    <location>
        <begin position="92"/>
        <end position="105"/>
    </location>
</feature>
<comment type="caution">
    <text evidence="2">The sequence shown here is derived from an EMBL/GenBank/DDBJ whole genome shotgun (WGS) entry which is preliminary data.</text>
</comment>
<dbReference type="AlphaFoldDB" id="A0A4R6JM91"/>
<proteinExistence type="predicted"/>
<keyword evidence="3" id="KW-1185">Reference proteome</keyword>
<dbReference type="Proteomes" id="UP000294901">
    <property type="component" value="Unassembled WGS sequence"/>
</dbReference>
<sequence>MGHKFTMILNREITEEESTLLKETALGATFGSDTLPTDASVPVTKLDFDDDVSPTLAESIEAALAAVTSIPELRVPGLTVEPVVKPAAEQEGVIEGDLADEDPVTEDAAAGN</sequence>
<evidence type="ECO:0000313" key="2">
    <source>
        <dbReference type="EMBL" id="TDO36451.1"/>
    </source>
</evidence>
<dbReference type="RefSeq" id="WP_133871195.1">
    <property type="nucleotide sequence ID" value="NZ_BOMD01000103.1"/>
</dbReference>
<gene>
    <name evidence="2" type="ORF">C8E87_0021</name>
</gene>
<feature type="region of interest" description="Disordered" evidence="1">
    <location>
        <begin position="88"/>
        <end position="112"/>
    </location>
</feature>
<organism evidence="2 3">
    <name type="scientific">Paractinoplanes brasiliensis</name>
    <dbReference type="NCBI Taxonomy" id="52695"/>
    <lineage>
        <taxon>Bacteria</taxon>
        <taxon>Bacillati</taxon>
        <taxon>Actinomycetota</taxon>
        <taxon>Actinomycetes</taxon>
        <taxon>Micromonosporales</taxon>
        <taxon>Micromonosporaceae</taxon>
        <taxon>Paractinoplanes</taxon>
    </lineage>
</organism>
<reference evidence="2 3" key="1">
    <citation type="submission" date="2019-03" db="EMBL/GenBank/DDBJ databases">
        <title>Sequencing the genomes of 1000 actinobacteria strains.</title>
        <authorList>
            <person name="Klenk H.-P."/>
        </authorList>
    </citation>
    <scope>NUCLEOTIDE SEQUENCE [LARGE SCALE GENOMIC DNA]</scope>
    <source>
        <strain evidence="2 3">DSM 43805</strain>
    </source>
</reference>
<accession>A0A4R6JM91</accession>
<evidence type="ECO:0000256" key="1">
    <source>
        <dbReference type="SAM" id="MobiDB-lite"/>
    </source>
</evidence>
<dbReference type="OrthoDB" id="4292979at2"/>